<keyword evidence="2 3" id="KW-0378">Hydrolase</keyword>
<dbReference type="GO" id="GO:0016787">
    <property type="term" value="F:hydrolase activity"/>
    <property type="evidence" value="ECO:0007669"/>
    <property type="project" value="UniProtKB-KW"/>
</dbReference>
<evidence type="ECO:0000256" key="1">
    <source>
        <dbReference type="ARBA" id="ARBA00001946"/>
    </source>
</evidence>
<dbReference type="InterPro" id="IPR020084">
    <property type="entry name" value="NUDIX_hydrolase_CS"/>
</dbReference>
<keyword evidence="6" id="KW-1185">Reference proteome</keyword>
<dbReference type="PROSITE" id="PS51462">
    <property type="entry name" value="NUDIX"/>
    <property type="match status" value="1"/>
</dbReference>
<comment type="caution">
    <text evidence="5">The sequence shown here is derived from an EMBL/GenBank/DDBJ whole genome shotgun (WGS) entry which is preliminary data.</text>
</comment>
<organism evidence="5 6">
    <name type="scientific">Methylovirgula ligni</name>
    <dbReference type="NCBI Taxonomy" id="569860"/>
    <lineage>
        <taxon>Bacteria</taxon>
        <taxon>Pseudomonadati</taxon>
        <taxon>Pseudomonadota</taxon>
        <taxon>Alphaproteobacteria</taxon>
        <taxon>Hyphomicrobiales</taxon>
        <taxon>Beijerinckiaceae</taxon>
        <taxon>Methylovirgula</taxon>
    </lineage>
</organism>
<gene>
    <name evidence="5" type="ORF">DES32_1632</name>
</gene>
<evidence type="ECO:0000256" key="2">
    <source>
        <dbReference type="ARBA" id="ARBA00022801"/>
    </source>
</evidence>
<dbReference type="InterPro" id="IPR015797">
    <property type="entry name" value="NUDIX_hydrolase-like_dom_sf"/>
</dbReference>
<dbReference type="PRINTS" id="PR00502">
    <property type="entry name" value="NUDIXFAMILY"/>
</dbReference>
<protein>
    <submittedName>
        <fullName evidence="5">ADP-ribose pyrophosphatase YjhB (NUDIX family)</fullName>
    </submittedName>
</protein>
<dbReference type="PROSITE" id="PS00893">
    <property type="entry name" value="NUDIX_BOX"/>
    <property type="match status" value="1"/>
</dbReference>
<dbReference type="RefSeq" id="WP_115836124.1">
    <property type="nucleotide sequence ID" value="NZ_CP025086.1"/>
</dbReference>
<name>A0A3D9YZ04_9HYPH</name>
<feature type="domain" description="Nudix hydrolase" evidence="4">
    <location>
        <begin position="14"/>
        <end position="145"/>
    </location>
</feature>
<dbReference type="CDD" id="cd04673">
    <property type="entry name" value="NUDIX_ADPRase"/>
    <property type="match status" value="1"/>
</dbReference>
<reference evidence="5 6" key="1">
    <citation type="submission" date="2018-08" db="EMBL/GenBank/DDBJ databases">
        <title>Genomic Encyclopedia of Type Strains, Phase IV (KMG-IV): sequencing the most valuable type-strain genomes for metagenomic binning, comparative biology and taxonomic classification.</title>
        <authorList>
            <person name="Goeker M."/>
        </authorList>
    </citation>
    <scope>NUCLEOTIDE SEQUENCE [LARGE SCALE GENOMIC DNA]</scope>
    <source>
        <strain evidence="5 6">BW863</strain>
    </source>
</reference>
<dbReference type="EMBL" id="QUMO01000002">
    <property type="protein sequence ID" value="REF87993.1"/>
    <property type="molecule type" value="Genomic_DNA"/>
</dbReference>
<evidence type="ECO:0000259" key="4">
    <source>
        <dbReference type="PROSITE" id="PS51462"/>
    </source>
</evidence>
<dbReference type="AlphaFoldDB" id="A0A3D9YZ04"/>
<dbReference type="Proteomes" id="UP000256900">
    <property type="component" value="Unassembled WGS sequence"/>
</dbReference>
<accession>A0A3D9YZ04</accession>
<comment type="cofactor">
    <cofactor evidence="1">
        <name>Mg(2+)</name>
        <dbReference type="ChEBI" id="CHEBI:18420"/>
    </cofactor>
</comment>
<dbReference type="InterPro" id="IPR020476">
    <property type="entry name" value="Nudix_hydrolase"/>
</dbReference>
<dbReference type="PANTHER" id="PTHR43736:SF1">
    <property type="entry name" value="DIHYDRONEOPTERIN TRIPHOSPHATE DIPHOSPHATASE"/>
    <property type="match status" value="1"/>
</dbReference>
<dbReference type="SUPFAM" id="SSF55811">
    <property type="entry name" value="Nudix"/>
    <property type="match status" value="1"/>
</dbReference>
<evidence type="ECO:0000313" key="6">
    <source>
        <dbReference type="Proteomes" id="UP000256900"/>
    </source>
</evidence>
<dbReference type="Gene3D" id="3.90.79.10">
    <property type="entry name" value="Nucleoside Triphosphate Pyrophosphohydrolase"/>
    <property type="match status" value="1"/>
</dbReference>
<evidence type="ECO:0000256" key="3">
    <source>
        <dbReference type="RuleBase" id="RU003476"/>
    </source>
</evidence>
<dbReference type="PANTHER" id="PTHR43736">
    <property type="entry name" value="ADP-RIBOSE PYROPHOSPHATASE"/>
    <property type="match status" value="1"/>
</dbReference>
<proteinExistence type="inferred from homology"/>
<dbReference type="Pfam" id="PF00293">
    <property type="entry name" value="NUDIX"/>
    <property type="match status" value="1"/>
</dbReference>
<dbReference type="InterPro" id="IPR000086">
    <property type="entry name" value="NUDIX_hydrolase_dom"/>
</dbReference>
<evidence type="ECO:0000313" key="5">
    <source>
        <dbReference type="EMBL" id="REF87993.1"/>
    </source>
</evidence>
<comment type="similarity">
    <text evidence="3">Belongs to the Nudix hydrolase family.</text>
</comment>
<sequence>MTLRAAPQRFDTANPHVGVSIAVFREGRVLLTTRTQPPYVGMFTLPGGHIESGETASYAALRELQEETGVKAKLVGFNQYVETVTPPNASGISRHFIILSFVGIWTSGDGSPGPEAGEILWADPKQIALLKTSPYLIEVVTNAQKVLARKTLPD</sequence>
<dbReference type="OrthoDB" id="9761969at2"/>